<dbReference type="GeneID" id="73047038"/>
<evidence type="ECO:0000256" key="2">
    <source>
        <dbReference type="ARBA" id="ARBA00022723"/>
    </source>
</evidence>
<keyword evidence="11" id="KW-1185">Reference proteome</keyword>
<dbReference type="Gene3D" id="2.60.120.10">
    <property type="entry name" value="Jelly Rolls"/>
    <property type="match status" value="1"/>
</dbReference>
<comment type="catalytic activity">
    <reaction evidence="6">
        <text>D-lyxose = D-xylulose</text>
        <dbReference type="Rhea" id="RHEA:14201"/>
        <dbReference type="ChEBI" id="CHEBI:16789"/>
        <dbReference type="ChEBI" id="CHEBI:17140"/>
        <dbReference type="EC" id="5.3.1.15"/>
    </reaction>
</comment>
<name>A0ABD5PZ28_9EURY</name>
<evidence type="ECO:0000313" key="10">
    <source>
        <dbReference type="EMBL" id="MFC4823777.1"/>
    </source>
</evidence>
<evidence type="ECO:0000256" key="8">
    <source>
        <dbReference type="ARBA" id="ARBA00044972"/>
    </source>
</evidence>
<evidence type="ECO:0000256" key="6">
    <source>
        <dbReference type="ARBA" id="ARBA00044907"/>
    </source>
</evidence>
<reference evidence="10 11" key="1">
    <citation type="journal article" date="2019" name="Int. J. Syst. Evol. Microbiol.">
        <title>The Global Catalogue of Microorganisms (GCM) 10K type strain sequencing project: providing services to taxonomists for standard genome sequencing and annotation.</title>
        <authorList>
            <consortium name="The Broad Institute Genomics Platform"/>
            <consortium name="The Broad Institute Genome Sequencing Center for Infectious Disease"/>
            <person name="Wu L."/>
            <person name="Ma J."/>
        </authorList>
    </citation>
    <scope>NUCLEOTIDE SEQUENCE [LARGE SCALE GENOMIC DNA]</scope>
    <source>
        <strain evidence="10 11">XZYJ18</strain>
    </source>
</reference>
<comment type="similarity">
    <text evidence="7">Belongs to the D-lyxose ketol-isomerase family.</text>
</comment>
<evidence type="ECO:0000256" key="9">
    <source>
        <dbReference type="SAM" id="MobiDB-lite"/>
    </source>
</evidence>
<comment type="caution">
    <text evidence="10">The sequence shown here is derived from an EMBL/GenBank/DDBJ whole genome shotgun (WGS) entry which is preliminary data.</text>
</comment>
<organism evidence="10 11">
    <name type="scientific">Halorussus aquaticus</name>
    <dbReference type="NCBI Taxonomy" id="2953748"/>
    <lineage>
        <taxon>Archaea</taxon>
        <taxon>Methanobacteriati</taxon>
        <taxon>Methanobacteriota</taxon>
        <taxon>Stenosarchaea group</taxon>
        <taxon>Halobacteria</taxon>
        <taxon>Halobacteriales</taxon>
        <taxon>Haladaptataceae</taxon>
        <taxon>Halorussus</taxon>
    </lineage>
</organism>
<dbReference type="InterPro" id="IPR011051">
    <property type="entry name" value="RmlC_Cupin_sf"/>
</dbReference>
<dbReference type="CDD" id="cd20308">
    <property type="entry name" value="cupin_YdaE"/>
    <property type="match status" value="1"/>
</dbReference>
<evidence type="ECO:0000256" key="7">
    <source>
        <dbReference type="ARBA" id="ARBA00044951"/>
    </source>
</evidence>
<feature type="region of interest" description="Disordered" evidence="9">
    <location>
        <begin position="103"/>
        <end position="143"/>
    </location>
</feature>
<dbReference type="InterPro" id="IPR014710">
    <property type="entry name" value="RmlC-like_jellyroll"/>
</dbReference>
<gene>
    <name evidence="10" type="ORF">ACFO9K_05845</name>
</gene>
<keyword evidence="2" id="KW-0479">Metal-binding</keyword>
<evidence type="ECO:0000256" key="1">
    <source>
        <dbReference type="ARBA" id="ARBA00001936"/>
    </source>
</evidence>
<dbReference type="EMBL" id="JBHSHT010000001">
    <property type="protein sequence ID" value="MFC4823777.1"/>
    <property type="molecule type" value="Genomic_DNA"/>
</dbReference>
<keyword evidence="4 10" id="KW-0413">Isomerase</keyword>
<comment type="cofactor">
    <cofactor evidence="1">
        <name>Mn(2+)</name>
        <dbReference type="ChEBI" id="CHEBI:29035"/>
    </cofactor>
</comment>
<dbReference type="Pfam" id="PF07385">
    <property type="entry name" value="Lyx_isomer"/>
    <property type="match status" value="1"/>
</dbReference>
<dbReference type="InterPro" id="IPR010864">
    <property type="entry name" value="D-lyxose_isomer"/>
</dbReference>
<dbReference type="Proteomes" id="UP001595945">
    <property type="component" value="Unassembled WGS sequence"/>
</dbReference>
<dbReference type="AlphaFoldDB" id="A0ABD5PZ28"/>
<sequence>MTSESERERARERAAEMLADAGVVLTDEERTEMEVVDYGLGDLESVGTEIVVYVNDDRYCAKELVLFPDQTCPEHRHPPFDDYPGKRETFRCRAGEVFLYVESDDADEDDDATRREDWSVEPPGREEFYTAEREIHLEPGEQYTIPPDTRHWFKAGDDGAVISEFSSPSYDEKDVFTDPKIDRMAGSY</sequence>
<proteinExistence type="inferred from homology"/>
<protein>
    <recommendedName>
        <fullName evidence="8">D-lyxose ketol-isomerase</fullName>
        <ecNumber evidence="8">5.3.1.15</ecNumber>
    </recommendedName>
</protein>
<dbReference type="EC" id="5.3.1.15" evidence="8"/>
<dbReference type="SUPFAM" id="SSF51182">
    <property type="entry name" value="RmlC-like cupins"/>
    <property type="match status" value="1"/>
</dbReference>
<evidence type="ECO:0000256" key="4">
    <source>
        <dbReference type="ARBA" id="ARBA00023235"/>
    </source>
</evidence>
<feature type="compositionally biased region" description="Basic and acidic residues" evidence="9">
    <location>
        <begin position="112"/>
        <end position="139"/>
    </location>
</feature>
<dbReference type="RefSeq" id="WP_303659016.1">
    <property type="nucleotide sequence ID" value="NZ_CP100401.1"/>
</dbReference>
<accession>A0ABD5PZ28</accession>
<evidence type="ECO:0000256" key="3">
    <source>
        <dbReference type="ARBA" id="ARBA00023211"/>
    </source>
</evidence>
<dbReference type="GO" id="GO:0046872">
    <property type="term" value="F:metal ion binding"/>
    <property type="evidence" value="ECO:0007669"/>
    <property type="project" value="UniProtKB-KW"/>
</dbReference>
<evidence type="ECO:0000256" key="5">
    <source>
        <dbReference type="ARBA" id="ARBA00023277"/>
    </source>
</evidence>
<dbReference type="GO" id="GO:0016853">
    <property type="term" value="F:isomerase activity"/>
    <property type="evidence" value="ECO:0007669"/>
    <property type="project" value="UniProtKB-KW"/>
</dbReference>
<evidence type="ECO:0000313" key="11">
    <source>
        <dbReference type="Proteomes" id="UP001595945"/>
    </source>
</evidence>
<keyword evidence="3" id="KW-0464">Manganese</keyword>
<keyword evidence="5" id="KW-0119">Carbohydrate metabolism</keyword>